<sequence length="195" mass="23392">MNYQHIILQNIPLHLAQREINDLIGTIADFFMSDRLPGHLKKLKVWRNNVVNDRFFTWRNRSPADLLMIHRDVVRLVEVAFLLNMARINFQQVKLDAENFDTLIAAERNDWECHAEYLSEKQLANPMRTIRKFCKAYTMHEYREHLAEWLTYGLSKHACIDYEPYDIIRVYENLQKLFEACWLIRNRCLPPLLKS</sequence>
<accession>A0A6I4IR00</accession>
<gene>
    <name evidence="1" type="ORF">GO816_16170</name>
</gene>
<dbReference type="OrthoDB" id="781694at2"/>
<protein>
    <submittedName>
        <fullName evidence="1">Uncharacterized protein</fullName>
    </submittedName>
</protein>
<evidence type="ECO:0000313" key="2">
    <source>
        <dbReference type="Proteomes" id="UP000434850"/>
    </source>
</evidence>
<dbReference type="RefSeq" id="WP_157542998.1">
    <property type="nucleotide sequence ID" value="NZ_WQLA01000007.1"/>
</dbReference>
<dbReference type="EMBL" id="WQLA01000007">
    <property type="protein sequence ID" value="MVN92673.1"/>
    <property type="molecule type" value="Genomic_DNA"/>
</dbReference>
<reference evidence="1 2" key="1">
    <citation type="submission" date="2019-12" db="EMBL/GenBank/DDBJ databases">
        <title>Mucilaginibacter sp. HME9299 genome sequencing and assembly.</title>
        <authorList>
            <person name="Kang H."/>
            <person name="Kim H."/>
            <person name="Joh K."/>
        </authorList>
    </citation>
    <scope>NUCLEOTIDE SEQUENCE [LARGE SCALE GENOMIC DNA]</scope>
    <source>
        <strain evidence="1 2">HME9299</strain>
    </source>
</reference>
<evidence type="ECO:0000313" key="1">
    <source>
        <dbReference type="EMBL" id="MVN92673.1"/>
    </source>
</evidence>
<organism evidence="1 2">
    <name type="scientific">Mucilaginibacter aquatilis</name>
    <dbReference type="NCBI Taxonomy" id="1517760"/>
    <lineage>
        <taxon>Bacteria</taxon>
        <taxon>Pseudomonadati</taxon>
        <taxon>Bacteroidota</taxon>
        <taxon>Sphingobacteriia</taxon>
        <taxon>Sphingobacteriales</taxon>
        <taxon>Sphingobacteriaceae</taxon>
        <taxon>Mucilaginibacter</taxon>
    </lineage>
</organism>
<comment type="caution">
    <text evidence="1">The sequence shown here is derived from an EMBL/GenBank/DDBJ whole genome shotgun (WGS) entry which is preliminary data.</text>
</comment>
<name>A0A6I4IR00_9SPHI</name>
<proteinExistence type="predicted"/>
<dbReference type="AlphaFoldDB" id="A0A6I4IR00"/>
<keyword evidence="2" id="KW-1185">Reference proteome</keyword>
<dbReference type="Proteomes" id="UP000434850">
    <property type="component" value="Unassembled WGS sequence"/>
</dbReference>